<dbReference type="Proteomes" id="UP000277256">
    <property type="component" value="Unassembled WGS sequence"/>
</dbReference>
<dbReference type="Gene3D" id="3.40.50.1820">
    <property type="entry name" value="alpha/beta hydrolase"/>
    <property type="match status" value="1"/>
</dbReference>
<dbReference type="PROSITE" id="PS00122">
    <property type="entry name" value="CARBOXYLESTERASE_B_1"/>
    <property type="match status" value="1"/>
</dbReference>
<reference evidence="6 7" key="1">
    <citation type="submission" date="2018-12" db="EMBL/GenBank/DDBJ databases">
        <title>Glycomyces sp. YIM 121974 draft genome.</title>
        <authorList>
            <person name="Li Q."/>
        </authorList>
    </citation>
    <scope>NUCLEOTIDE SEQUENCE [LARGE SCALE GENOMIC DNA]</scope>
    <source>
        <strain evidence="6 7">YIM 121974</strain>
    </source>
</reference>
<sequence>MGEPAERYAEVKTRAGLLRGRWRGEPGAPGASAAFLGIPFAEPPVGERRYAPPVPKAPWDGVRDALERGATPYRKGGTPALIPEAAVPGDSTLNIDVFTPDPGPDARLPVLVWIHGGGFTAGSPACPWYDGDAFCRDGVVTANLSYRLGFDGFGWIDGAPANRGALDWLAALTWVQDNIAAFGGDPARVTVAGQSAGGAAVLALLAMPRANGLFSRAWALSPAPAYGSMARAEAFARRITDQVGVPPTREALLAVPESKLLKIQRKEVGRHSGNVAAAVTAALAEGLPYGPLVDGDLLPRPVPEMIAAGRGAAVPLVVGTCDDELAPALKDAHRLLRYLPPWLVLGRIGLTGRTRRAWLAANRDARRRGTKAVLARYATDRAFRAGVPALLAARDRGGATGTWLYRFAWRSPVYDAAIHCLDVPFFFDHLAAASVARIAGDAPPQPLAAEIHGAATRFARTGDPGWTPATPASPAARVFDTPSTTDPDGYASARILTPSA</sequence>
<dbReference type="InterPro" id="IPR050309">
    <property type="entry name" value="Type-B_Carboxylest/Lipase"/>
</dbReference>
<evidence type="ECO:0000313" key="7">
    <source>
        <dbReference type="Proteomes" id="UP000277256"/>
    </source>
</evidence>
<dbReference type="EC" id="3.1.1.-" evidence="3"/>
<dbReference type="OrthoDB" id="4308422at2"/>
<name>A0A426UWL0_9ACTN</name>
<protein>
    <recommendedName>
        <fullName evidence="3">Carboxylic ester hydrolase</fullName>
        <ecNumber evidence="3">3.1.1.-</ecNumber>
    </recommendedName>
</protein>
<comment type="similarity">
    <text evidence="1 3">Belongs to the type-B carboxylesterase/lipase family.</text>
</comment>
<feature type="domain" description="Carboxylesterase type B" evidence="5">
    <location>
        <begin position="10"/>
        <end position="465"/>
    </location>
</feature>
<dbReference type="GO" id="GO:0016787">
    <property type="term" value="F:hydrolase activity"/>
    <property type="evidence" value="ECO:0007669"/>
    <property type="project" value="UniProtKB-KW"/>
</dbReference>
<organism evidence="6 7">
    <name type="scientific">Glycomyces terrestris</name>
    <dbReference type="NCBI Taxonomy" id="2493553"/>
    <lineage>
        <taxon>Bacteria</taxon>
        <taxon>Bacillati</taxon>
        <taxon>Actinomycetota</taxon>
        <taxon>Actinomycetes</taxon>
        <taxon>Glycomycetales</taxon>
        <taxon>Glycomycetaceae</taxon>
        <taxon>Glycomyces</taxon>
    </lineage>
</organism>
<dbReference type="InterPro" id="IPR029058">
    <property type="entry name" value="AB_hydrolase_fold"/>
</dbReference>
<proteinExistence type="inferred from homology"/>
<evidence type="ECO:0000256" key="4">
    <source>
        <dbReference type="SAM" id="MobiDB-lite"/>
    </source>
</evidence>
<feature type="region of interest" description="Disordered" evidence="4">
    <location>
        <begin position="465"/>
        <end position="491"/>
    </location>
</feature>
<evidence type="ECO:0000256" key="3">
    <source>
        <dbReference type="RuleBase" id="RU361235"/>
    </source>
</evidence>
<dbReference type="Pfam" id="PF00135">
    <property type="entry name" value="COesterase"/>
    <property type="match status" value="1"/>
</dbReference>
<dbReference type="InterPro" id="IPR002018">
    <property type="entry name" value="CarbesteraseB"/>
</dbReference>
<dbReference type="InterPro" id="IPR019826">
    <property type="entry name" value="Carboxylesterase_B_AS"/>
</dbReference>
<evidence type="ECO:0000256" key="2">
    <source>
        <dbReference type="ARBA" id="ARBA00022801"/>
    </source>
</evidence>
<evidence type="ECO:0000256" key="1">
    <source>
        <dbReference type="ARBA" id="ARBA00005964"/>
    </source>
</evidence>
<dbReference type="PANTHER" id="PTHR11559">
    <property type="entry name" value="CARBOXYLESTERASE"/>
    <property type="match status" value="1"/>
</dbReference>
<evidence type="ECO:0000313" key="6">
    <source>
        <dbReference type="EMBL" id="RRR98710.1"/>
    </source>
</evidence>
<dbReference type="SUPFAM" id="SSF53474">
    <property type="entry name" value="alpha/beta-Hydrolases"/>
    <property type="match status" value="1"/>
</dbReference>
<keyword evidence="2 3" id="KW-0378">Hydrolase</keyword>
<gene>
    <name evidence="6" type="ORF">EIW28_14340</name>
</gene>
<keyword evidence="7" id="KW-1185">Reference proteome</keyword>
<dbReference type="EMBL" id="RSEB01000004">
    <property type="protein sequence ID" value="RRR98710.1"/>
    <property type="molecule type" value="Genomic_DNA"/>
</dbReference>
<accession>A0A426UWL0</accession>
<comment type="caution">
    <text evidence="6">The sequence shown here is derived from an EMBL/GenBank/DDBJ whole genome shotgun (WGS) entry which is preliminary data.</text>
</comment>
<dbReference type="AlphaFoldDB" id="A0A426UWL0"/>
<evidence type="ECO:0000259" key="5">
    <source>
        <dbReference type="Pfam" id="PF00135"/>
    </source>
</evidence>